<feature type="transmembrane region" description="Helical" evidence="1">
    <location>
        <begin position="126"/>
        <end position="150"/>
    </location>
</feature>
<gene>
    <name evidence="2" type="ORF">J2Z37_000505</name>
</gene>
<dbReference type="Proteomes" id="UP001519343">
    <property type="component" value="Unassembled WGS sequence"/>
</dbReference>
<organism evidence="2 3">
    <name type="scientific">Ammoniphilus resinae</name>
    <dbReference type="NCBI Taxonomy" id="861532"/>
    <lineage>
        <taxon>Bacteria</taxon>
        <taxon>Bacillati</taxon>
        <taxon>Bacillota</taxon>
        <taxon>Bacilli</taxon>
        <taxon>Bacillales</taxon>
        <taxon>Paenibacillaceae</taxon>
        <taxon>Aneurinibacillus group</taxon>
        <taxon>Ammoniphilus</taxon>
    </lineage>
</organism>
<accession>A0ABS4GJR9</accession>
<dbReference type="Pfam" id="PF02681">
    <property type="entry name" value="DUF212"/>
    <property type="match status" value="1"/>
</dbReference>
<proteinExistence type="predicted"/>
<keyword evidence="1" id="KW-1133">Transmembrane helix</keyword>
<dbReference type="EMBL" id="JAGGKT010000001">
    <property type="protein sequence ID" value="MBP1930518.1"/>
    <property type="molecule type" value="Genomic_DNA"/>
</dbReference>
<keyword evidence="1" id="KW-0472">Membrane</keyword>
<keyword evidence="1" id="KW-0812">Transmembrane</keyword>
<name>A0ABS4GJR9_9BACL</name>
<evidence type="ECO:0000313" key="3">
    <source>
        <dbReference type="Proteomes" id="UP001519343"/>
    </source>
</evidence>
<comment type="caution">
    <text evidence="2">The sequence shown here is derived from an EMBL/GenBank/DDBJ whole genome shotgun (WGS) entry which is preliminary data.</text>
</comment>
<dbReference type="InterPro" id="IPR003832">
    <property type="entry name" value="DUF212"/>
</dbReference>
<evidence type="ECO:0000256" key="1">
    <source>
        <dbReference type="SAM" id="Phobius"/>
    </source>
</evidence>
<dbReference type="PANTHER" id="PTHR31446:SF29">
    <property type="entry name" value="ACID PHOSPHATASE_VANADIUM-DEPENDENT HALOPEROXIDASE-RELATED PROTEIN"/>
    <property type="match status" value="1"/>
</dbReference>
<sequence length="154" mass="16697">MNRAILTSMASVMVAQALKIPFDYLNTGKISLKSVFTPGGMPSSHSSGVSSLATFIGLKNGFRSPEFAISCLLGLIVMYDAFGVRYHAGQTAMVVNELEESVEKLREKHPEVSHHRKKRKDLKERLGHLPSEVVAGSLLGISLGAIGFLISQKN</sequence>
<protein>
    <submittedName>
        <fullName evidence="2">Acid phosphatase family membrane protein YuiD</fullName>
    </submittedName>
</protein>
<dbReference type="RefSeq" id="WP_209808547.1">
    <property type="nucleotide sequence ID" value="NZ_JAGGKT010000001.1"/>
</dbReference>
<reference evidence="2 3" key="1">
    <citation type="submission" date="2021-03" db="EMBL/GenBank/DDBJ databases">
        <title>Genomic Encyclopedia of Type Strains, Phase IV (KMG-IV): sequencing the most valuable type-strain genomes for metagenomic binning, comparative biology and taxonomic classification.</title>
        <authorList>
            <person name="Goeker M."/>
        </authorList>
    </citation>
    <scope>NUCLEOTIDE SEQUENCE [LARGE SCALE GENOMIC DNA]</scope>
    <source>
        <strain evidence="2 3">DSM 24738</strain>
    </source>
</reference>
<keyword evidence="3" id="KW-1185">Reference proteome</keyword>
<evidence type="ECO:0000313" key="2">
    <source>
        <dbReference type="EMBL" id="MBP1930518.1"/>
    </source>
</evidence>
<dbReference type="PANTHER" id="PTHR31446">
    <property type="entry name" value="ACID PHOSPHATASE/VANADIUM-DEPENDENT HALOPEROXIDASE-RELATED PROTEIN"/>
    <property type="match status" value="1"/>
</dbReference>